<comment type="subcellular location">
    <subcellularLocation>
        <location evidence="1">Membrane</location>
    </subcellularLocation>
</comment>
<dbReference type="PANTHER" id="PTHR32282:SF27">
    <property type="entry name" value="PENICILLIN-BINDING PROTEIN 1A"/>
    <property type="match status" value="1"/>
</dbReference>
<gene>
    <name evidence="10" type="ORF">METZ01_LOCUS369978</name>
</gene>
<dbReference type="GO" id="GO:0008955">
    <property type="term" value="F:peptidoglycan glycosyltransferase activity"/>
    <property type="evidence" value="ECO:0007669"/>
    <property type="project" value="TreeGrafter"/>
</dbReference>
<dbReference type="FunFam" id="1.10.3810.10:FF:000003">
    <property type="entry name" value="Penicillin-binding protein 1a"/>
    <property type="match status" value="1"/>
</dbReference>
<keyword evidence="5" id="KW-0573">Peptidoglycan synthesis</keyword>
<feature type="domain" description="Glycosyl transferase family 51" evidence="9">
    <location>
        <begin position="56"/>
        <end position="228"/>
    </location>
</feature>
<name>A0A382T4P1_9ZZZZ</name>
<accession>A0A382T4P1</accession>
<dbReference type="SUPFAM" id="SSF53955">
    <property type="entry name" value="Lysozyme-like"/>
    <property type="match status" value="1"/>
</dbReference>
<evidence type="ECO:0000256" key="5">
    <source>
        <dbReference type="ARBA" id="ARBA00022984"/>
    </source>
</evidence>
<feature type="non-terminal residue" evidence="10">
    <location>
        <position position="257"/>
    </location>
</feature>
<dbReference type="Gene3D" id="1.10.3810.10">
    <property type="entry name" value="Biosynthetic peptidoglycan transglycosylase-like"/>
    <property type="match status" value="1"/>
</dbReference>
<dbReference type="GO" id="GO:0016020">
    <property type="term" value="C:membrane"/>
    <property type="evidence" value="ECO:0007669"/>
    <property type="project" value="UniProtKB-SubCell"/>
</dbReference>
<reference evidence="10" key="1">
    <citation type="submission" date="2018-05" db="EMBL/GenBank/DDBJ databases">
        <authorList>
            <person name="Lanie J.A."/>
            <person name="Ng W.-L."/>
            <person name="Kazmierczak K.M."/>
            <person name="Andrzejewski T.M."/>
            <person name="Davidsen T.M."/>
            <person name="Wayne K.J."/>
            <person name="Tettelin H."/>
            <person name="Glass J.I."/>
            <person name="Rusch D."/>
            <person name="Podicherti R."/>
            <person name="Tsui H.-C.T."/>
            <person name="Winkler M.E."/>
        </authorList>
    </citation>
    <scope>NUCLEOTIDE SEQUENCE</scope>
</reference>
<dbReference type="InterPro" id="IPR036950">
    <property type="entry name" value="PBP_transglycosylase"/>
</dbReference>
<dbReference type="GO" id="GO:0030288">
    <property type="term" value="C:outer membrane-bounded periplasmic space"/>
    <property type="evidence" value="ECO:0007669"/>
    <property type="project" value="TreeGrafter"/>
</dbReference>
<evidence type="ECO:0000259" key="9">
    <source>
        <dbReference type="Pfam" id="PF00912"/>
    </source>
</evidence>
<dbReference type="AlphaFoldDB" id="A0A382T4P1"/>
<dbReference type="GO" id="GO:0009252">
    <property type="term" value="P:peptidoglycan biosynthetic process"/>
    <property type="evidence" value="ECO:0007669"/>
    <property type="project" value="UniProtKB-KW"/>
</dbReference>
<proteinExistence type="predicted"/>
<dbReference type="Pfam" id="PF00912">
    <property type="entry name" value="Transgly"/>
    <property type="match status" value="1"/>
</dbReference>
<keyword evidence="6" id="KW-1133">Transmembrane helix</keyword>
<evidence type="ECO:0000256" key="4">
    <source>
        <dbReference type="ARBA" id="ARBA00022960"/>
    </source>
</evidence>
<dbReference type="InterPro" id="IPR001264">
    <property type="entry name" value="Glyco_trans_51"/>
</dbReference>
<sequence length="257" mass="28943">MIIRTLFWILLTLFALLGMGLTSAYLYLNPQIPEIQTFTNINLKAPLKIYSQDQKLIQEYGERLLPITYNKIPKTFINALLDTEDKRFFVHGGIDLVTLANATWQLLINAGEIKTGASTITMQLVKNISGASEIRFIRKFKEMLLAIKLEQALTKQEILTLYLNVIPFGKHAYGIQAAANTYYGKNVDQLSLPQLAMLAGIPKAPEAGNPINGPVRALERRNLILNRMFEQGSINKVSHRRAVQAPITAKVHDRRID</sequence>
<keyword evidence="8" id="KW-0961">Cell wall biogenesis/degradation</keyword>
<dbReference type="InterPro" id="IPR050396">
    <property type="entry name" value="Glycosyltr_51/Transpeptidase"/>
</dbReference>
<organism evidence="10">
    <name type="scientific">marine metagenome</name>
    <dbReference type="NCBI Taxonomy" id="408172"/>
    <lineage>
        <taxon>unclassified sequences</taxon>
        <taxon>metagenomes</taxon>
        <taxon>ecological metagenomes</taxon>
    </lineage>
</organism>
<keyword evidence="2" id="KW-0808">Transferase</keyword>
<evidence type="ECO:0000256" key="7">
    <source>
        <dbReference type="ARBA" id="ARBA00023136"/>
    </source>
</evidence>
<evidence type="ECO:0000256" key="1">
    <source>
        <dbReference type="ARBA" id="ARBA00004370"/>
    </source>
</evidence>
<dbReference type="InterPro" id="IPR023346">
    <property type="entry name" value="Lysozyme-like_dom_sf"/>
</dbReference>
<evidence type="ECO:0000313" key="10">
    <source>
        <dbReference type="EMBL" id="SVD17124.1"/>
    </source>
</evidence>
<protein>
    <recommendedName>
        <fullName evidence="9">Glycosyl transferase family 51 domain-containing protein</fullName>
    </recommendedName>
</protein>
<evidence type="ECO:0000256" key="6">
    <source>
        <dbReference type="ARBA" id="ARBA00022989"/>
    </source>
</evidence>
<dbReference type="GO" id="GO:0008360">
    <property type="term" value="P:regulation of cell shape"/>
    <property type="evidence" value="ECO:0007669"/>
    <property type="project" value="UniProtKB-KW"/>
</dbReference>
<keyword evidence="4" id="KW-0133">Cell shape</keyword>
<evidence type="ECO:0000256" key="8">
    <source>
        <dbReference type="ARBA" id="ARBA00023316"/>
    </source>
</evidence>
<evidence type="ECO:0000256" key="3">
    <source>
        <dbReference type="ARBA" id="ARBA00022692"/>
    </source>
</evidence>
<keyword evidence="3" id="KW-0812">Transmembrane</keyword>
<keyword evidence="7" id="KW-0472">Membrane</keyword>
<dbReference type="PANTHER" id="PTHR32282">
    <property type="entry name" value="BINDING PROTEIN TRANSPEPTIDASE, PUTATIVE-RELATED"/>
    <property type="match status" value="1"/>
</dbReference>
<dbReference type="GO" id="GO:0071555">
    <property type="term" value="P:cell wall organization"/>
    <property type="evidence" value="ECO:0007669"/>
    <property type="project" value="UniProtKB-KW"/>
</dbReference>
<dbReference type="EMBL" id="UINC01133911">
    <property type="protein sequence ID" value="SVD17124.1"/>
    <property type="molecule type" value="Genomic_DNA"/>
</dbReference>
<evidence type="ECO:0000256" key="2">
    <source>
        <dbReference type="ARBA" id="ARBA00022679"/>
    </source>
</evidence>